<dbReference type="PANTHER" id="PTHR42760">
    <property type="entry name" value="SHORT-CHAIN DEHYDROGENASES/REDUCTASES FAMILY MEMBER"/>
    <property type="match status" value="1"/>
</dbReference>
<dbReference type="PROSITE" id="PS00061">
    <property type="entry name" value="ADH_SHORT"/>
    <property type="match status" value="1"/>
</dbReference>
<proteinExistence type="inferred from homology"/>
<evidence type="ECO:0000256" key="1">
    <source>
        <dbReference type="ARBA" id="ARBA00006484"/>
    </source>
</evidence>
<comment type="similarity">
    <text evidence="1">Belongs to the short-chain dehydrogenases/reductases (SDR) family.</text>
</comment>
<dbReference type="PANTHER" id="PTHR42760:SF129">
    <property type="entry name" value="OXIDOREDUCTASE"/>
    <property type="match status" value="1"/>
</dbReference>
<comment type="caution">
    <text evidence="2">The sequence shown here is derived from an EMBL/GenBank/DDBJ whole genome shotgun (WGS) entry which is preliminary data.</text>
</comment>
<dbReference type="NCBIfam" id="NF005559">
    <property type="entry name" value="PRK07231.1"/>
    <property type="match status" value="1"/>
</dbReference>
<name>A0ABT8SCV7_9BURK</name>
<dbReference type="PRINTS" id="PR00080">
    <property type="entry name" value="SDRFAMILY"/>
</dbReference>
<organism evidence="2 3">
    <name type="scientific">Variovorax ginsengisoli</name>
    <dbReference type="NCBI Taxonomy" id="363844"/>
    <lineage>
        <taxon>Bacteria</taxon>
        <taxon>Pseudomonadati</taxon>
        <taxon>Pseudomonadota</taxon>
        <taxon>Betaproteobacteria</taxon>
        <taxon>Burkholderiales</taxon>
        <taxon>Comamonadaceae</taxon>
        <taxon>Variovorax</taxon>
    </lineage>
</organism>
<dbReference type="Pfam" id="PF13561">
    <property type="entry name" value="adh_short_C2"/>
    <property type="match status" value="1"/>
</dbReference>
<reference evidence="2" key="1">
    <citation type="submission" date="2023-06" db="EMBL/GenBank/DDBJ databases">
        <authorList>
            <person name="Jiang Y."/>
            <person name="Liu Q."/>
        </authorList>
    </citation>
    <scope>NUCLEOTIDE SEQUENCE</scope>
    <source>
        <strain evidence="2">CGMCC 1.12090</strain>
    </source>
</reference>
<sequence length="248" mass="25856">MNQLDFNGRHAVVTGGATGLGFGIAKRLLASGGSVTVWDRDGEAATKAAWALGAKAYALAVDVTQQPSVAKAVAATLAQAGRIDALVNSAGITGPNTRLWDYPVDAWRQVMEVNLTGLFICCREVVGQMRSQGYGRIVNIASVAGKDGNPNASAYSASKAGVIALTKSLGKELADTGIRVNCVTPAAVKTAIFDQMTPDHIAFMLSKIPMGRFGTVEEVAAMVAWLCTEDCSFSTGATFDLSGGRSTY</sequence>
<evidence type="ECO:0000313" key="2">
    <source>
        <dbReference type="EMBL" id="MDO1536743.1"/>
    </source>
</evidence>
<dbReference type="EMBL" id="JAUKVY010000031">
    <property type="protein sequence ID" value="MDO1536743.1"/>
    <property type="molecule type" value="Genomic_DNA"/>
</dbReference>
<dbReference type="RefSeq" id="WP_286522184.1">
    <property type="nucleotide sequence ID" value="NZ_JAUJZH010000031.1"/>
</dbReference>
<dbReference type="SUPFAM" id="SSF51735">
    <property type="entry name" value="NAD(P)-binding Rossmann-fold domains"/>
    <property type="match status" value="1"/>
</dbReference>
<keyword evidence="3" id="KW-1185">Reference proteome</keyword>
<dbReference type="InterPro" id="IPR036291">
    <property type="entry name" value="NAD(P)-bd_dom_sf"/>
</dbReference>
<evidence type="ECO:0000313" key="3">
    <source>
        <dbReference type="Proteomes" id="UP001169027"/>
    </source>
</evidence>
<dbReference type="PRINTS" id="PR00081">
    <property type="entry name" value="GDHRDH"/>
</dbReference>
<dbReference type="InterPro" id="IPR020904">
    <property type="entry name" value="Sc_DH/Rdtase_CS"/>
</dbReference>
<gene>
    <name evidence="2" type="ORF">Q2T77_31190</name>
</gene>
<accession>A0ABT8SCV7</accession>
<dbReference type="Proteomes" id="UP001169027">
    <property type="component" value="Unassembled WGS sequence"/>
</dbReference>
<dbReference type="InterPro" id="IPR002347">
    <property type="entry name" value="SDR_fam"/>
</dbReference>
<protein>
    <submittedName>
        <fullName evidence="2">SDR family NAD(P)-dependent oxidoreductase</fullName>
    </submittedName>
</protein>
<dbReference type="Gene3D" id="3.40.50.720">
    <property type="entry name" value="NAD(P)-binding Rossmann-like Domain"/>
    <property type="match status" value="1"/>
</dbReference>